<protein>
    <submittedName>
        <fullName evidence="2">Uncharacterized protein</fullName>
    </submittedName>
</protein>
<evidence type="ECO:0000256" key="1">
    <source>
        <dbReference type="SAM" id="MobiDB-lite"/>
    </source>
</evidence>
<dbReference type="Proteomes" id="UP000037697">
    <property type="component" value="Unassembled WGS sequence"/>
</dbReference>
<evidence type="ECO:0000313" key="2">
    <source>
        <dbReference type="EMBL" id="KOY32174.1"/>
    </source>
</evidence>
<organism evidence="2 3">
    <name type="scientific">Vibrio parahaemolyticus</name>
    <dbReference type="NCBI Taxonomy" id="670"/>
    <lineage>
        <taxon>Bacteria</taxon>
        <taxon>Pseudomonadati</taxon>
        <taxon>Pseudomonadota</taxon>
        <taxon>Gammaproteobacteria</taxon>
        <taxon>Vibrionales</taxon>
        <taxon>Vibrionaceae</taxon>
        <taxon>Vibrio</taxon>
    </lineage>
</organism>
<comment type="caution">
    <text evidence="2">The sequence shown here is derived from an EMBL/GenBank/DDBJ whole genome shotgun (WGS) entry which is preliminary data.</text>
</comment>
<dbReference type="AlphaFoldDB" id="A0AAW3IUD0"/>
<proteinExistence type="predicted"/>
<sequence length="87" mass="10001">MLEHHLLCFSVVRIAKLRRSGYLEVVFITRKRGHNFILREANHQELETKVKEALTETKSEMVRGVSRKSRCISTNPNGSEASEYVIA</sequence>
<gene>
    <name evidence="2" type="ORF">ACX05_12745</name>
</gene>
<evidence type="ECO:0000313" key="3">
    <source>
        <dbReference type="Proteomes" id="UP000037697"/>
    </source>
</evidence>
<dbReference type="EMBL" id="LIRS01000068">
    <property type="protein sequence ID" value="KOY32174.1"/>
    <property type="molecule type" value="Genomic_DNA"/>
</dbReference>
<feature type="region of interest" description="Disordered" evidence="1">
    <location>
        <begin position="65"/>
        <end position="87"/>
    </location>
</feature>
<reference evidence="2 3" key="1">
    <citation type="submission" date="2015-07" db="EMBL/GenBank/DDBJ databases">
        <title>Foodborne Vibrio parahaemolyticus Isolates.</title>
        <authorList>
            <person name="Ronholm J."/>
            <person name="Petronella N."/>
            <person name="Kenwell R."/>
            <person name="Banerjee S."/>
        </authorList>
    </citation>
    <scope>NUCLEOTIDE SEQUENCE [LARGE SCALE GENOMIC DNA]</scope>
    <source>
        <strain evidence="2 3">HS-06-05</strain>
    </source>
</reference>
<name>A0AAW3IUD0_VIBPH</name>
<feature type="compositionally biased region" description="Polar residues" evidence="1">
    <location>
        <begin position="71"/>
        <end position="80"/>
    </location>
</feature>
<accession>A0AAW3IUD0</accession>